<dbReference type="Pfam" id="PF07991">
    <property type="entry name" value="KARI_N"/>
    <property type="match status" value="1"/>
</dbReference>
<evidence type="ECO:0000256" key="9">
    <source>
        <dbReference type="ARBA" id="ARBA00023304"/>
    </source>
</evidence>
<dbReference type="Proteomes" id="UP001500909">
    <property type="component" value="Unassembled WGS sequence"/>
</dbReference>
<sequence length="332" mass="36110">MAELFYDDDADLSIIQGRKVAVLGYGSQGHAHALSLRDSGVDVRVGLHEGSKSKAKAEEQGLRVVSPSEAAAEADVIMILVPDPIQAKVYDEHVKDNLKDGDALFFGHGLNIRYGFIKPPSNVDVCMVAPKGPGHLVRRQYEEGRGVPCIAAVEQDASGNAFALALSYAKGIGGTRAGVIKTTFTEETETDLFGEQAVLCGGTAALVKAGFETLVEAGYQPEIAYFECLHELKLIVDLMYEGGLEKMRWSISETAEWGDYVTGPRIVNDATKAEMKKVLAEIQDGTFANNWMAEYEAGLPKYNEYKKADADHLLETTGKKLRGLMSWVDEEA</sequence>
<evidence type="ECO:0000256" key="5">
    <source>
        <dbReference type="ARBA" id="ARBA00022723"/>
    </source>
</evidence>
<evidence type="ECO:0000259" key="13">
    <source>
        <dbReference type="PROSITE" id="PS51851"/>
    </source>
</evidence>
<comment type="catalytic activity">
    <reaction evidence="10">
        <text>(2R,3R)-2,3-dihydroxy-3-methylpentanoate + NADP(+) = (S)-2-ethyl-2-hydroxy-3-oxobutanoate + NADPH + H(+)</text>
        <dbReference type="Rhea" id="RHEA:13493"/>
        <dbReference type="ChEBI" id="CHEBI:15378"/>
        <dbReference type="ChEBI" id="CHEBI:49256"/>
        <dbReference type="ChEBI" id="CHEBI:49258"/>
        <dbReference type="ChEBI" id="CHEBI:57783"/>
        <dbReference type="ChEBI" id="CHEBI:58349"/>
        <dbReference type="EC" id="1.1.1.86"/>
    </reaction>
</comment>
<feature type="binding site" evidence="10">
    <location>
        <position position="51"/>
    </location>
    <ligand>
        <name>NADP(+)</name>
        <dbReference type="ChEBI" id="CHEBI:58349"/>
    </ligand>
</feature>
<dbReference type="InterPro" id="IPR013023">
    <property type="entry name" value="KARI"/>
</dbReference>
<evidence type="ECO:0000313" key="15">
    <source>
        <dbReference type="Proteomes" id="UP001500909"/>
    </source>
</evidence>
<keyword evidence="5 10" id="KW-0479">Metal-binding</keyword>
<dbReference type="NCBIfam" id="NF009940">
    <property type="entry name" value="PRK13403.1"/>
    <property type="match status" value="1"/>
</dbReference>
<feature type="binding site" evidence="10 11">
    <location>
        <position position="191"/>
    </location>
    <ligand>
        <name>Mg(2+)</name>
        <dbReference type="ChEBI" id="CHEBI:18420"/>
        <label>2</label>
    </ligand>
</feature>
<evidence type="ECO:0000256" key="10">
    <source>
        <dbReference type="HAMAP-Rule" id="MF_00435"/>
    </source>
</evidence>
<dbReference type="InterPro" id="IPR036291">
    <property type="entry name" value="NAD(P)-bd_dom_sf"/>
</dbReference>
<evidence type="ECO:0000256" key="6">
    <source>
        <dbReference type="ARBA" id="ARBA00022842"/>
    </source>
</evidence>
<evidence type="ECO:0000259" key="12">
    <source>
        <dbReference type="PROSITE" id="PS51850"/>
    </source>
</evidence>
<feature type="domain" description="KARI N-terminal Rossmann" evidence="12">
    <location>
        <begin position="2"/>
        <end position="182"/>
    </location>
</feature>
<gene>
    <name evidence="10 14" type="primary">ilvC</name>
    <name evidence="14" type="ORF">GCM10010361_59670</name>
</gene>
<dbReference type="SUPFAM" id="SSF48179">
    <property type="entry name" value="6-phosphogluconate dehydrogenase C-terminal domain-like"/>
    <property type="match status" value="1"/>
</dbReference>
<evidence type="ECO:0000313" key="14">
    <source>
        <dbReference type="EMBL" id="GAA0486842.1"/>
    </source>
</evidence>
<dbReference type="Pfam" id="PF01450">
    <property type="entry name" value="KARI_C"/>
    <property type="match status" value="1"/>
</dbReference>
<dbReference type="PANTHER" id="PTHR21371:SF1">
    <property type="entry name" value="KETOL-ACID REDUCTOISOMERASE, MITOCHONDRIAL"/>
    <property type="match status" value="1"/>
</dbReference>
<dbReference type="HAMAP" id="MF_00435">
    <property type="entry name" value="IlvC"/>
    <property type="match status" value="1"/>
</dbReference>
<feature type="binding site" evidence="10 11">
    <location>
        <position position="227"/>
    </location>
    <ligand>
        <name>Mg(2+)</name>
        <dbReference type="ChEBI" id="CHEBI:18420"/>
        <label>2</label>
    </ligand>
</feature>
<evidence type="ECO:0000256" key="2">
    <source>
        <dbReference type="ARBA" id="ARBA00004885"/>
    </source>
</evidence>
<dbReference type="EC" id="1.1.1.86" evidence="10"/>
<organism evidence="14 15">
    <name type="scientific">Streptomyces olivaceiscleroticus</name>
    <dbReference type="NCBI Taxonomy" id="68245"/>
    <lineage>
        <taxon>Bacteria</taxon>
        <taxon>Bacillati</taxon>
        <taxon>Actinomycetota</taxon>
        <taxon>Actinomycetes</taxon>
        <taxon>Kitasatosporales</taxon>
        <taxon>Streptomycetaceae</taxon>
        <taxon>Streptomyces</taxon>
    </lineage>
</organism>
<keyword evidence="9 10" id="KW-0100">Branched-chain amino acid biosynthesis</keyword>
<dbReference type="InterPro" id="IPR013116">
    <property type="entry name" value="KARI_N"/>
</dbReference>
<keyword evidence="7 10" id="KW-0521">NADP</keyword>
<evidence type="ECO:0000256" key="8">
    <source>
        <dbReference type="ARBA" id="ARBA00023002"/>
    </source>
</evidence>
<keyword evidence="15" id="KW-1185">Reference proteome</keyword>
<comment type="pathway">
    <text evidence="1 10">Amino-acid biosynthesis; L-valine biosynthesis; L-valine from pyruvate: step 2/4.</text>
</comment>
<dbReference type="PROSITE" id="PS51851">
    <property type="entry name" value="KARI_C"/>
    <property type="match status" value="1"/>
</dbReference>
<comment type="caution">
    <text evidence="14">The sequence shown here is derived from an EMBL/GenBank/DDBJ whole genome shotgun (WGS) entry which is preliminary data.</text>
</comment>
<dbReference type="Gene3D" id="3.40.50.720">
    <property type="entry name" value="NAD(P)-binding Rossmann-like Domain"/>
    <property type="match status" value="1"/>
</dbReference>
<feature type="binding site" evidence="10">
    <location>
        <position position="53"/>
    </location>
    <ligand>
        <name>NADP(+)</name>
        <dbReference type="ChEBI" id="CHEBI:58349"/>
    </ligand>
</feature>
<dbReference type="NCBIfam" id="NF004017">
    <property type="entry name" value="PRK05479.1"/>
    <property type="match status" value="1"/>
</dbReference>
<evidence type="ECO:0000256" key="11">
    <source>
        <dbReference type="PROSITE-ProRule" id="PRU01198"/>
    </source>
</evidence>
<feature type="binding site" evidence="10">
    <location>
        <begin position="25"/>
        <end position="28"/>
    </location>
    <ligand>
        <name>NADP(+)</name>
        <dbReference type="ChEBI" id="CHEBI:58349"/>
    </ligand>
</feature>
<dbReference type="PIRSF" id="PIRSF000116">
    <property type="entry name" value="IlvC_gammaproteo"/>
    <property type="match status" value="1"/>
</dbReference>
<dbReference type="PROSITE" id="PS51850">
    <property type="entry name" value="KARI_N"/>
    <property type="match status" value="1"/>
</dbReference>
<dbReference type="InterPro" id="IPR014359">
    <property type="entry name" value="KARI_prok"/>
</dbReference>
<keyword evidence="8 10" id="KW-0560">Oxidoreductase</keyword>
<dbReference type="NCBIfam" id="TIGR00465">
    <property type="entry name" value="ilvC"/>
    <property type="match status" value="1"/>
</dbReference>
<dbReference type="Gene3D" id="6.10.240.10">
    <property type="match status" value="1"/>
</dbReference>
<protein>
    <recommendedName>
        <fullName evidence="10">Ketol-acid reductoisomerase (NADP(+))</fullName>
        <shortName evidence="10">KARI</shortName>
        <ecNumber evidence="10">1.1.1.86</ecNumber>
    </recommendedName>
    <alternativeName>
        <fullName evidence="10">Acetohydroxy-acid isomeroreductase</fullName>
        <shortName evidence="10">AHIR</shortName>
    </alternativeName>
    <alternativeName>
        <fullName evidence="10">Alpha-keto-beta-hydroxylacyl reductoisomerase</fullName>
    </alternativeName>
</protein>
<evidence type="ECO:0000256" key="3">
    <source>
        <dbReference type="ARBA" id="ARBA00010318"/>
    </source>
</evidence>
<feature type="binding site" evidence="10 11">
    <location>
        <position position="252"/>
    </location>
    <ligand>
        <name>substrate</name>
    </ligand>
</feature>
<feature type="binding site" evidence="10 11">
    <location>
        <position position="231"/>
    </location>
    <ligand>
        <name>Mg(2+)</name>
        <dbReference type="ChEBI" id="CHEBI:18420"/>
        <label>2</label>
    </ligand>
</feature>
<feature type="binding site" evidence="10 11">
    <location>
        <position position="195"/>
    </location>
    <ligand>
        <name>Mg(2+)</name>
        <dbReference type="ChEBI" id="CHEBI:18420"/>
        <label>1</label>
    </ligand>
</feature>
<name>A0ABN1AZ53_9ACTN</name>
<reference evidence="14 15" key="1">
    <citation type="journal article" date="2019" name="Int. J. Syst. Evol. Microbiol.">
        <title>The Global Catalogue of Microorganisms (GCM) 10K type strain sequencing project: providing services to taxonomists for standard genome sequencing and annotation.</title>
        <authorList>
            <consortium name="The Broad Institute Genomics Platform"/>
            <consortium name="The Broad Institute Genome Sequencing Center for Infectious Disease"/>
            <person name="Wu L."/>
            <person name="Ma J."/>
        </authorList>
    </citation>
    <scope>NUCLEOTIDE SEQUENCE [LARGE SCALE GENOMIC DNA]</scope>
    <source>
        <strain evidence="14 15">JCM 4805</strain>
    </source>
</reference>
<feature type="active site" evidence="10">
    <location>
        <position position="108"/>
    </location>
</feature>
<keyword evidence="4 10" id="KW-0028">Amino-acid biosynthesis</keyword>
<keyword evidence="6 10" id="KW-0460">Magnesium</keyword>
<dbReference type="PANTHER" id="PTHR21371">
    <property type="entry name" value="KETOL-ACID REDUCTOISOMERASE, MITOCHONDRIAL"/>
    <property type="match status" value="1"/>
</dbReference>
<comment type="pathway">
    <text evidence="2 10">Amino-acid biosynthesis; L-isoleucine biosynthesis; L-isoleucine from 2-oxobutanoate: step 2/4.</text>
</comment>
<comment type="function">
    <text evidence="10">Involved in the biosynthesis of branched-chain amino acids (BCAA). Catalyzes an alkyl-migration followed by a ketol-acid reduction of (S)-2-acetolactate (S2AL) to yield (R)-2,3-dihydroxy-isovalerate. In the isomerase reaction, S2AL is rearranged via a Mg-dependent methyl migration to produce 3-hydroxy-3-methyl-2-ketobutyrate (HMKB). In the reductase reaction, this 2-ketoacid undergoes a metal-dependent reduction by NADPH to yield (R)-2,3-dihydroxy-isovalerate.</text>
</comment>
<proteinExistence type="inferred from homology"/>
<accession>A0ABN1AZ53</accession>
<comment type="cofactor">
    <cofactor evidence="10">
        <name>Mg(2+)</name>
        <dbReference type="ChEBI" id="CHEBI:18420"/>
    </cofactor>
    <text evidence="10">Binds 2 magnesium ions per subunit.</text>
</comment>
<feature type="binding site" evidence="10">
    <location>
        <position position="134"/>
    </location>
    <ligand>
        <name>NADP(+)</name>
        <dbReference type="ChEBI" id="CHEBI:58349"/>
    </ligand>
</feature>
<evidence type="ECO:0000256" key="4">
    <source>
        <dbReference type="ARBA" id="ARBA00022605"/>
    </source>
</evidence>
<dbReference type="InterPro" id="IPR000506">
    <property type="entry name" value="KARI_C"/>
</dbReference>
<evidence type="ECO:0000256" key="1">
    <source>
        <dbReference type="ARBA" id="ARBA00004864"/>
    </source>
</evidence>
<dbReference type="EMBL" id="BAAABY010000044">
    <property type="protein sequence ID" value="GAA0486842.1"/>
    <property type="molecule type" value="Genomic_DNA"/>
</dbReference>
<dbReference type="SUPFAM" id="SSF51735">
    <property type="entry name" value="NAD(P)-binding Rossmann-fold domains"/>
    <property type="match status" value="1"/>
</dbReference>
<feature type="domain" description="KARI C-terminal knotted" evidence="13">
    <location>
        <begin position="183"/>
        <end position="328"/>
    </location>
</feature>
<evidence type="ECO:0000256" key="7">
    <source>
        <dbReference type="ARBA" id="ARBA00022857"/>
    </source>
</evidence>
<comment type="catalytic activity">
    <reaction evidence="10">
        <text>(2R)-2,3-dihydroxy-3-methylbutanoate + NADP(+) = (2S)-2-acetolactate + NADPH + H(+)</text>
        <dbReference type="Rhea" id="RHEA:22068"/>
        <dbReference type="ChEBI" id="CHEBI:15378"/>
        <dbReference type="ChEBI" id="CHEBI:49072"/>
        <dbReference type="ChEBI" id="CHEBI:57783"/>
        <dbReference type="ChEBI" id="CHEBI:58349"/>
        <dbReference type="ChEBI" id="CHEBI:58476"/>
        <dbReference type="EC" id="1.1.1.86"/>
    </reaction>
</comment>
<comment type="caution">
    <text evidence="10">Lacks conserved residue(s) required for the propagation of feature annotation.</text>
</comment>
<feature type="binding site" evidence="10 11">
    <location>
        <position position="191"/>
    </location>
    <ligand>
        <name>Mg(2+)</name>
        <dbReference type="ChEBI" id="CHEBI:18420"/>
        <label>1</label>
    </ligand>
</feature>
<dbReference type="InterPro" id="IPR008927">
    <property type="entry name" value="6-PGluconate_DH-like_C_sf"/>
</dbReference>
<comment type="similarity">
    <text evidence="3 10 11">Belongs to the ketol-acid reductoisomerase family.</text>
</comment>
<dbReference type="RefSeq" id="WP_052865006.1">
    <property type="nucleotide sequence ID" value="NZ_BAAABY010000044.1"/>
</dbReference>